<dbReference type="EMBL" id="JARBJD010000414">
    <property type="protein sequence ID" value="KAK2942347.1"/>
    <property type="molecule type" value="Genomic_DNA"/>
</dbReference>
<gene>
    <name evidence="1" type="ORF">BLNAU_22734</name>
</gene>
<proteinExistence type="predicted"/>
<accession>A0ABQ9WS79</accession>
<sequence>MHPQQQRKRRWSSHIEDLEAEQGCRDLLDHRNPIGRCVADWESHHIPVPRIRLAKFGTSRVVSDSAVYIKIVTQISTTE</sequence>
<organism evidence="1 2">
    <name type="scientific">Blattamonas nauphoetae</name>
    <dbReference type="NCBI Taxonomy" id="2049346"/>
    <lineage>
        <taxon>Eukaryota</taxon>
        <taxon>Metamonada</taxon>
        <taxon>Preaxostyla</taxon>
        <taxon>Oxymonadida</taxon>
        <taxon>Blattamonas</taxon>
    </lineage>
</organism>
<dbReference type="Proteomes" id="UP001281761">
    <property type="component" value="Unassembled WGS sequence"/>
</dbReference>
<name>A0ABQ9WS79_9EUKA</name>
<reference evidence="1 2" key="1">
    <citation type="journal article" date="2022" name="bioRxiv">
        <title>Genomics of Preaxostyla Flagellates Illuminates Evolutionary Transitions and the Path Towards Mitochondrial Loss.</title>
        <authorList>
            <person name="Novak L.V.F."/>
            <person name="Treitli S.C."/>
            <person name="Pyrih J."/>
            <person name="Halakuc P."/>
            <person name="Pipaliya S.V."/>
            <person name="Vacek V."/>
            <person name="Brzon O."/>
            <person name="Soukal P."/>
            <person name="Eme L."/>
            <person name="Dacks J.B."/>
            <person name="Karnkowska A."/>
            <person name="Elias M."/>
            <person name="Hampl V."/>
        </authorList>
    </citation>
    <scope>NUCLEOTIDE SEQUENCE [LARGE SCALE GENOMIC DNA]</scope>
    <source>
        <strain evidence="1">NAU3</strain>
        <tissue evidence="1">Gut</tissue>
    </source>
</reference>
<protein>
    <submittedName>
        <fullName evidence="1">Uncharacterized protein</fullName>
    </submittedName>
</protein>
<evidence type="ECO:0000313" key="1">
    <source>
        <dbReference type="EMBL" id="KAK2942347.1"/>
    </source>
</evidence>
<comment type="caution">
    <text evidence="1">The sequence shown here is derived from an EMBL/GenBank/DDBJ whole genome shotgun (WGS) entry which is preliminary data.</text>
</comment>
<keyword evidence="2" id="KW-1185">Reference proteome</keyword>
<evidence type="ECO:0000313" key="2">
    <source>
        <dbReference type="Proteomes" id="UP001281761"/>
    </source>
</evidence>